<keyword evidence="7" id="KW-1185">Reference proteome</keyword>
<accession>M2YA92</accession>
<evidence type="ECO:0000313" key="7">
    <source>
        <dbReference type="Proteomes" id="UP000011744"/>
    </source>
</evidence>
<organism evidence="6 7">
    <name type="scientific">Paramagnetospirillum caucaseum</name>
    <dbReference type="NCBI Taxonomy" id="1244869"/>
    <lineage>
        <taxon>Bacteria</taxon>
        <taxon>Pseudomonadati</taxon>
        <taxon>Pseudomonadota</taxon>
        <taxon>Alphaproteobacteria</taxon>
        <taxon>Rhodospirillales</taxon>
        <taxon>Magnetospirillaceae</taxon>
        <taxon>Paramagnetospirillum</taxon>
    </lineage>
</organism>
<dbReference type="EMBL" id="AONQ01000025">
    <property type="protein sequence ID" value="EME69941.1"/>
    <property type="molecule type" value="Genomic_DNA"/>
</dbReference>
<proteinExistence type="inferred from homology"/>
<feature type="domain" description="NlpC/P60" evidence="5">
    <location>
        <begin position="9"/>
        <end position="113"/>
    </location>
</feature>
<comment type="similarity">
    <text evidence="1">Belongs to the peptidase C40 family.</text>
</comment>
<comment type="caution">
    <text evidence="6">The sequence shown here is derived from an EMBL/GenBank/DDBJ whole genome shotgun (WGS) entry which is preliminary data.</text>
</comment>
<dbReference type="InterPro" id="IPR000064">
    <property type="entry name" value="NLP_P60_dom"/>
</dbReference>
<dbReference type="InterPro" id="IPR038765">
    <property type="entry name" value="Papain-like_cys_pep_sf"/>
</dbReference>
<keyword evidence="3" id="KW-0378">Hydrolase</keyword>
<dbReference type="PATRIC" id="fig|1244869.3.peg.2232"/>
<dbReference type="OrthoDB" id="6058745at2"/>
<gene>
    <name evidence="6" type="ORF">H261_11069</name>
</gene>
<evidence type="ECO:0000256" key="1">
    <source>
        <dbReference type="ARBA" id="ARBA00007074"/>
    </source>
</evidence>
<evidence type="ECO:0000313" key="6">
    <source>
        <dbReference type="EMBL" id="EME69941.1"/>
    </source>
</evidence>
<dbReference type="Pfam" id="PF00877">
    <property type="entry name" value="NLPC_P60"/>
    <property type="match status" value="1"/>
</dbReference>
<name>M2YA92_9PROT</name>
<protein>
    <recommendedName>
        <fullName evidence="5">NlpC/P60 domain-containing protein</fullName>
    </recommendedName>
</protein>
<evidence type="ECO:0000256" key="3">
    <source>
        <dbReference type="ARBA" id="ARBA00022801"/>
    </source>
</evidence>
<dbReference type="Proteomes" id="UP000011744">
    <property type="component" value="Unassembled WGS sequence"/>
</dbReference>
<dbReference type="RefSeq" id="WP_008617407.1">
    <property type="nucleotide sequence ID" value="NZ_AONQ01000025.1"/>
</dbReference>
<dbReference type="GO" id="GO:0006508">
    <property type="term" value="P:proteolysis"/>
    <property type="evidence" value="ECO:0007669"/>
    <property type="project" value="UniProtKB-KW"/>
</dbReference>
<dbReference type="STRING" id="1244869.H261_11069"/>
<keyword evidence="2" id="KW-0645">Protease</keyword>
<evidence type="ECO:0000259" key="5">
    <source>
        <dbReference type="Pfam" id="PF00877"/>
    </source>
</evidence>
<reference evidence="6 7" key="1">
    <citation type="journal article" date="2014" name="Genome Announc.">
        <title>Draft Genome Sequence of Magnetospirillum sp. Strain SO-1, a Freshwater Magnetotactic Bacterium Isolated from the Ol'khovka River, Russia.</title>
        <authorList>
            <person name="Grouzdev D.S."/>
            <person name="Dziuba M.V."/>
            <person name="Sukhacheva M.S."/>
            <person name="Mardanov A.V."/>
            <person name="Beletskiy A.V."/>
            <person name="Kuznetsov B.B."/>
            <person name="Skryabin K.G."/>
        </authorList>
    </citation>
    <scope>NUCLEOTIDE SEQUENCE [LARGE SCALE GENOMIC DNA]</scope>
    <source>
        <strain evidence="6 7">SO-1</strain>
    </source>
</reference>
<dbReference type="Gene3D" id="3.90.1720.10">
    <property type="entry name" value="endopeptidase domain like (from Nostoc punctiforme)"/>
    <property type="match status" value="1"/>
</dbReference>
<evidence type="ECO:0000256" key="4">
    <source>
        <dbReference type="ARBA" id="ARBA00022807"/>
    </source>
</evidence>
<keyword evidence="4" id="KW-0788">Thiol protease</keyword>
<dbReference type="SUPFAM" id="SSF54001">
    <property type="entry name" value="Cysteine proteinases"/>
    <property type="match status" value="1"/>
</dbReference>
<sequence>MHWATPYIGQPWSKHGQGPEAWNCWSFFRHVQQAHFEVETPMVPYADDLLVLARLFRDHQERGHWQPVTAYRDGDGVMMRTARYPIHVGVWLEVDGGRVLHCAAGSGVVCQSRRDLAANGWRIDGVYRHRGATS</sequence>
<dbReference type="GO" id="GO:0008234">
    <property type="term" value="F:cysteine-type peptidase activity"/>
    <property type="evidence" value="ECO:0007669"/>
    <property type="project" value="UniProtKB-KW"/>
</dbReference>
<evidence type="ECO:0000256" key="2">
    <source>
        <dbReference type="ARBA" id="ARBA00022670"/>
    </source>
</evidence>
<dbReference type="AlphaFoldDB" id="M2YA92"/>
<dbReference type="eggNOG" id="COG0791">
    <property type="taxonomic scope" value="Bacteria"/>
</dbReference>